<keyword evidence="3" id="KW-0064">Aspartyl protease</keyword>
<dbReference type="EMBL" id="BMNE01000003">
    <property type="protein sequence ID" value="GGN82972.1"/>
    <property type="molecule type" value="Genomic_DNA"/>
</dbReference>
<dbReference type="PRINTS" id="PR00446">
    <property type="entry name" value="HYDRGNUPTAKE"/>
</dbReference>
<keyword evidence="4" id="KW-0378">Hydrolase</keyword>
<sequence length="173" mass="17759">MTARVLVAGIGNIFLGDDGFGPEVVRRLPPHGETVRVVDYGIRGMHLAYDLLDPWDALVLVDAIPDRGAPGALSVFHAEPDATGAAQLDAHAMNPDAVFASVRALGGTLPPTVVVGCQVRSVEEGIGLSEPVLAAVDPAVAAVSEVLTRLSAGAQEPGADPREALAPSNRSEG</sequence>
<evidence type="ECO:0000256" key="3">
    <source>
        <dbReference type="ARBA" id="ARBA00022750"/>
    </source>
</evidence>
<dbReference type="CDD" id="cd06068">
    <property type="entry name" value="H2MP_like-1"/>
    <property type="match status" value="1"/>
</dbReference>
<dbReference type="PANTHER" id="PTHR30302">
    <property type="entry name" value="HYDROGENASE 1 MATURATION PROTEASE"/>
    <property type="match status" value="1"/>
</dbReference>
<reference evidence="7" key="1">
    <citation type="journal article" date="2019" name="Int. J. Syst. Evol. Microbiol.">
        <title>The Global Catalogue of Microorganisms (GCM) 10K type strain sequencing project: providing services to taxonomists for standard genome sequencing and annotation.</title>
        <authorList>
            <consortium name="The Broad Institute Genomics Platform"/>
            <consortium name="The Broad Institute Genome Sequencing Center for Infectious Disease"/>
            <person name="Wu L."/>
            <person name="Ma J."/>
        </authorList>
    </citation>
    <scope>NUCLEOTIDE SEQUENCE [LARGE SCALE GENOMIC DNA]</scope>
    <source>
        <strain evidence="7">CGMCC 4.7329</strain>
    </source>
</reference>
<comment type="similarity">
    <text evidence="1">Belongs to the peptidase A31 family.</text>
</comment>
<name>A0ABQ2KIK0_9NOCA</name>
<evidence type="ECO:0000256" key="1">
    <source>
        <dbReference type="ARBA" id="ARBA00006814"/>
    </source>
</evidence>
<gene>
    <name evidence="6" type="ORF">GCM10011610_34950</name>
</gene>
<dbReference type="InterPro" id="IPR023430">
    <property type="entry name" value="Pept_HybD-like_dom_sf"/>
</dbReference>
<keyword evidence="7" id="KW-1185">Reference proteome</keyword>
<feature type="region of interest" description="Disordered" evidence="5">
    <location>
        <begin position="152"/>
        <end position="173"/>
    </location>
</feature>
<dbReference type="RefSeq" id="WP_189029226.1">
    <property type="nucleotide sequence ID" value="NZ_BMNE01000003.1"/>
</dbReference>
<dbReference type="InterPro" id="IPR000671">
    <property type="entry name" value="Peptidase_A31"/>
</dbReference>
<evidence type="ECO:0000256" key="4">
    <source>
        <dbReference type="ARBA" id="ARBA00022801"/>
    </source>
</evidence>
<dbReference type="PANTHER" id="PTHR30302:SF1">
    <property type="entry name" value="HYDROGENASE 2 MATURATION PROTEASE"/>
    <property type="match status" value="1"/>
</dbReference>
<organism evidence="6 7">
    <name type="scientific">Nocardia rhizosphaerihabitans</name>
    <dbReference type="NCBI Taxonomy" id="1691570"/>
    <lineage>
        <taxon>Bacteria</taxon>
        <taxon>Bacillati</taxon>
        <taxon>Actinomycetota</taxon>
        <taxon>Actinomycetes</taxon>
        <taxon>Mycobacteriales</taxon>
        <taxon>Nocardiaceae</taxon>
        <taxon>Nocardia</taxon>
    </lineage>
</organism>
<accession>A0ABQ2KIK0</accession>
<evidence type="ECO:0000256" key="2">
    <source>
        <dbReference type="ARBA" id="ARBA00022670"/>
    </source>
</evidence>
<dbReference type="Gene3D" id="3.40.50.1450">
    <property type="entry name" value="HybD-like"/>
    <property type="match status" value="1"/>
</dbReference>
<dbReference type="NCBIfam" id="TIGR00072">
    <property type="entry name" value="hydrog_prot"/>
    <property type="match status" value="1"/>
</dbReference>
<dbReference type="Proteomes" id="UP000658127">
    <property type="component" value="Unassembled WGS sequence"/>
</dbReference>
<dbReference type="Pfam" id="PF01750">
    <property type="entry name" value="HycI"/>
    <property type="match status" value="1"/>
</dbReference>
<protein>
    <submittedName>
        <fullName evidence="6">Peptidase M52</fullName>
    </submittedName>
</protein>
<proteinExistence type="inferred from homology"/>
<keyword evidence="2" id="KW-0645">Protease</keyword>
<dbReference type="SUPFAM" id="SSF53163">
    <property type="entry name" value="HybD-like"/>
    <property type="match status" value="1"/>
</dbReference>
<evidence type="ECO:0000256" key="5">
    <source>
        <dbReference type="SAM" id="MobiDB-lite"/>
    </source>
</evidence>
<evidence type="ECO:0000313" key="7">
    <source>
        <dbReference type="Proteomes" id="UP000658127"/>
    </source>
</evidence>
<evidence type="ECO:0000313" key="6">
    <source>
        <dbReference type="EMBL" id="GGN82972.1"/>
    </source>
</evidence>
<comment type="caution">
    <text evidence="6">The sequence shown here is derived from an EMBL/GenBank/DDBJ whole genome shotgun (WGS) entry which is preliminary data.</text>
</comment>